<dbReference type="Pfam" id="PF18050">
    <property type="entry name" value="Cyclophil_like2"/>
    <property type="match status" value="1"/>
</dbReference>
<protein>
    <recommendedName>
        <fullName evidence="2">Cyclophilin-like domain-containing protein</fullName>
    </recommendedName>
</protein>
<gene>
    <name evidence="3" type="ORF">CH339_06985</name>
</gene>
<feature type="signal peptide" evidence="1">
    <location>
        <begin position="1"/>
        <end position="22"/>
    </location>
</feature>
<dbReference type="AlphaFoldDB" id="A0A327JSC7"/>
<keyword evidence="4" id="KW-1185">Reference proteome</keyword>
<dbReference type="Gene3D" id="2.40.100.20">
    <property type="match status" value="1"/>
</dbReference>
<dbReference type="InterPro" id="IPR029000">
    <property type="entry name" value="Cyclophilin-like_dom_sf"/>
</dbReference>
<evidence type="ECO:0000313" key="3">
    <source>
        <dbReference type="EMBL" id="RAI28354.1"/>
    </source>
</evidence>
<dbReference type="Proteomes" id="UP000249299">
    <property type="component" value="Unassembled WGS sequence"/>
</dbReference>
<accession>A0A327JSC7</accession>
<name>A0A327JSC7_9HYPH</name>
<feature type="chain" id="PRO_5016278542" description="Cyclophilin-like domain-containing protein" evidence="1">
    <location>
        <begin position="23"/>
        <end position="154"/>
    </location>
</feature>
<proteinExistence type="predicted"/>
<dbReference type="SUPFAM" id="SSF50891">
    <property type="entry name" value="Cyclophilin-like"/>
    <property type="match status" value="1"/>
</dbReference>
<dbReference type="RefSeq" id="WP_111433609.1">
    <property type="nucleotide sequence ID" value="NZ_JACIGG010000009.1"/>
</dbReference>
<dbReference type="EMBL" id="NPEV01000010">
    <property type="protein sequence ID" value="RAI28354.1"/>
    <property type="molecule type" value="Genomic_DNA"/>
</dbReference>
<comment type="caution">
    <text evidence="3">The sequence shown here is derived from an EMBL/GenBank/DDBJ whole genome shotgun (WGS) entry which is preliminary data.</text>
</comment>
<feature type="domain" description="Cyclophilin-like" evidence="2">
    <location>
        <begin position="45"/>
        <end position="151"/>
    </location>
</feature>
<evidence type="ECO:0000256" key="1">
    <source>
        <dbReference type="SAM" id="SignalP"/>
    </source>
</evidence>
<keyword evidence="1" id="KW-0732">Signal</keyword>
<organism evidence="3 4">
    <name type="scientific">Rhodobium orientis</name>
    <dbReference type="NCBI Taxonomy" id="34017"/>
    <lineage>
        <taxon>Bacteria</taxon>
        <taxon>Pseudomonadati</taxon>
        <taxon>Pseudomonadota</taxon>
        <taxon>Alphaproteobacteria</taxon>
        <taxon>Hyphomicrobiales</taxon>
        <taxon>Rhodobiaceae</taxon>
        <taxon>Rhodobium</taxon>
    </lineage>
</organism>
<evidence type="ECO:0000313" key="4">
    <source>
        <dbReference type="Proteomes" id="UP000249299"/>
    </source>
</evidence>
<reference evidence="3 4" key="1">
    <citation type="submission" date="2017-07" db="EMBL/GenBank/DDBJ databases">
        <title>Draft Genome Sequences of Select Purple Nonsulfur Bacteria.</title>
        <authorList>
            <person name="Lasarre B."/>
            <person name="Mckinlay J.B."/>
        </authorList>
    </citation>
    <scope>NUCLEOTIDE SEQUENCE [LARGE SCALE GENOMIC DNA]</scope>
    <source>
        <strain evidence="3 4">DSM 11290</strain>
    </source>
</reference>
<dbReference type="OrthoDB" id="5298378at2"/>
<sequence length="154" mass="16617">MADIFRKLAAVVLVAGLTFAGASVLSAQSQDSSEVVGTVVQFSSEKTSVDVTIGADTPAVRDFLSMLPLTIDFKEYAGREKIGYLPRKLKLEDTPGSDPEDGDLIYFVPWGNLGFYYNASGTAFSKQTPHIGKYDASAEELKKLEGSVTIDVVR</sequence>
<evidence type="ECO:0000259" key="2">
    <source>
        <dbReference type="Pfam" id="PF18050"/>
    </source>
</evidence>
<dbReference type="InterPro" id="IPR041183">
    <property type="entry name" value="Cyclophilin-like"/>
</dbReference>